<accession>A0A0Q4AXC4</accession>
<dbReference type="AlphaFoldDB" id="A0A0Q4AXC4"/>
<dbReference type="InterPro" id="IPR001869">
    <property type="entry name" value="Thiol_cytolysin"/>
</dbReference>
<dbReference type="Gene3D" id="3.90.840.10">
    <property type="entry name" value="Thiol-activated cytolysin superfamily/Thiol-activated cytolysin, alpha-beta domain"/>
    <property type="match status" value="1"/>
</dbReference>
<feature type="chain" id="PRO_5006212351" description="Thiol-activated cytolysin" evidence="1">
    <location>
        <begin position="24"/>
        <end position="577"/>
    </location>
</feature>
<dbReference type="InterPro" id="IPR036363">
    <property type="entry name" value="Thiol_cytolysin_ab_sf"/>
</dbReference>
<feature type="signal peptide" evidence="1">
    <location>
        <begin position="1"/>
        <end position="23"/>
    </location>
</feature>
<evidence type="ECO:0000256" key="1">
    <source>
        <dbReference type="SAM" id="SignalP"/>
    </source>
</evidence>
<organism evidence="2 3">
    <name type="scientific">Candidatus [Bacteroides] periocalifornicus</name>
    <dbReference type="NCBI Taxonomy" id="1702214"/>
    <lineage>
        <taxon>Bacteria</taxon>
        <taxon>Pseudomonadati</taxon>
        <taxon>Bacteroidota</taxon>
    </lineage>
</organism>
<comment type="caution">
    <text evidence="2">The sequence shown here is derived from an EMBL/GenBank/DDBJ whole genome shotgun (WGS) entry which is preliminary data.</text>
</comment>
<keyword evidence="3" id="KW-1185">Reference proteome</keyword>
<name>A0A0Q4AXC4_9BACT</name>
<evidence type="ECO:0000313" key="3">
    <source>
        <dbReference type="Proteomes" id="UP000054172"/>
    </source>
</evidence>
<dbReference type="Gene3D" id="3.40.30.40">
    <property type="entry name" value="Perfringolysin"/>
    <property type="match status" value="1"/>
</dbReference>
<evidence type="ECO:0000313" key="2">
    <source>
        <dbReference type="EMBL" id="KQM08579.1"/>
    </source>
</evidence>
<keyword evidence="1" id="KW-0732">Signal</keyword>
<dbReference type="Proteomes" id="UP000054172">
    <property type="component" value="Unassembled WGS sequence"/>
</dbReference>
<dbReference type="GO" id="GO:0015485">
    <property type="term" value="F:cholesterol binding"/>
    <property type="evidence" value="ECO:0007669"/>
    <property type="project" value="InterPro"/>
</dbReference>
<protein>
    <recommendedName>
        <fullName evidence="4">Thiol-activated cytolysin</fullName>
    </recommendedName>
</protein>
<sequence length="577" mass="64267">MSKQVLFLLLFAAVIGIMPSCQKDPKPQDEDEKSMTQREREIYNMLESVGTLSNEVPAGYGQVAQTTSTSKEYAVQGNQSGTRITEKKHCAFGKSEGDFTMLSPWAGVLWPGALIQGGSLRGKSIPNSIPLHKKRKPGRILLQVVGGNGKLGSEKWYKECPMRESDVLQAQNELIGQFLTSSTQADYSISVSSVYSKEDLKVKAGINLKGFGSKFDAAFAGSWNEEMSHVLVKVVQKFFTITYEDPDDGFNGVFTDDITRQELERYTGDGNPICYVSSVSYGRIYYLLIESAADSRALEVSAHATYKNVVEASASVDQVNMIKNSKITVCQYGGNATDGIGAAMKFSHDELLKFLQKGAEFGEDNVGAPISFAVKHLYDNSLVHMVNTLEYDYTQTTFVPDKSDELAFMIDDIAFEGTPSGNYNFSSNGKYIVKEITMTVNRNEKKENDSVEGKDINIPIVTARMEKDLNSSTLFSIKHEYSDKHGSRVNRINLRVVVGIESEVWKNMQWGSNPTDSKEHVFNITISKTDKGWEITPAKNEGDDYICFTQRFDCKKASYSAKLTCRLFVNNRLYTTK</sequence>
<reference evidence="2" key="1">
    <citation type="submission" date="2015-08" db="EMBL/GenBank/DDBJ databases">
        <title>Candidatus Bacteriodes Periocalifornicus.</title>
        <authorList>
            <person name="McLean J.S."/>
            <person name="Kelley S."/>
        </authorList>
    </citation>
    <scope>NUCLEOTIDE SEQUENCE [LARGE SCALE GENOMIC DNA]</scope>
    <source>
        <strain evidence="2">12B</strain>
    </source>
</reference>
<dbReference type="PRINTS" id="PR01400">
    <property type="entry name" value="TACYTOLYSIN"/>
</dbReference>
<dbReference type="SUPFAM" id="SSF56978">
    <property type="entry name" value="Perfringolysin"/>
    <property type="match status" value="1"/>
</dbReference>
<dbReference type="Gene3D" id="3.30.1040.20">
    <property type="match status" value="1"/>
</dbReference>
<dbReference type="InterPro" id="IPR036359">
    <property type="entry name" value="Thiol_cytolysin_sf"/>
</dbReference>
<proteinExistence type="predicted"/>
<dbReference type="PATRIC" id="fig|1702214.3.peg.592"/>
<dbReference type="EMBL" id="LIIK01000030">
    <property type="protein sequence ID" value="KQM08579.1"/>
    <property type="molecule type" value="Genomic_DNA"/>
</dbReference>
<evidence type="ECO:0008006" key="4">
    <source>
        <dbReference type="Google" id="ProtNLM"/>
    </source>
</evidence>
<dbReference type="STRING" id="1702214.AL399_06460"/>
<gene>
    <name evidence="2" type="ORF">AL399_06460</name>
</gene>
<dbReference type="Pfam" id="PF01289">
    <property type="entry name" value="Thiol_cytolysin"/>
    <property type="match status" value="1"/>
</dbReference>